<evidence type="ECO:0000256" key="6">
    <source>
        <dbReference type="ARBA" id="ARBA00060793"/>
    </source>
</evidence>
<dbReference type="PANTHER" id="PTHR43374:SF1">
    <property type="entry name" value="FLAVIN PRENYLTRANSFERASE PAD1, MITOCHONDRIAL"/>
    <property type="match status" value="1"/>
</dbReference>
<evidence type="ECO:0000256" key="7">
    <source>
        <dbReference type="HAMAP-Rule" id="MF_01984"/>
    </source>
</evidence>
<name>A0A809NF13_LACRG</name>
<dbReference type="GO" id="GO:0016831">
    <property type="term" value="F:carboxy-lyase activity"/>
    <property type="evidence" value="ECO:0007669"/>
    <property type="project" value="TreeGrafter"/>
</dbReference>
<dbReference type="HAMAP" id="MF_01984">
    <property type="entry name" value="ubiX_pad"/>
    <property type="match status" value="1"/>
</dbReference>
<dbReference type="AlphaFoldDB" id="A0A809NF13"/>
<dbReference type="Proteomes" id="UP000002067">
    <property type="component" value="Chromosome"/>
</dbReference>
<protein>
    <recommendedName>
        <fullName evidence="7">Flavin prenyltransferase UbiX</fullName>
        <ecNumber evidence="7">2.5.1.129</ecNumber>
    </recommendedName>
</protein>
<comment type="caution">
    <text evidence="7">Lacks conserved residue(s) required for the propagation of feature annotation.</text>
</comment>
<dbReference type="EMBL" id="AP011548">
    <property type="protein sequence ID" value="BAI43078.1"/>
    <property type="molecule type" value="Genomic_DNA"/>
</dbReference>
<gene>
    <name evidence="7" type="primary">ubiX</name>
    <name evidence="9" type="ordered locus">LRHM_2551</name>
</gene>
<dbReference type="KEGG" id="lrg:LRHM_2551"/>
<dbReference type="InterPro" id="IPR036551">
    <property type="entry name" value="Flavin_trans-like"/>
</dbReference>
<evidence type="ECO:0000256" key="1">
    <source>
        <dbReference type="ARBA" id="ARBA00022602"/>
    </source>
</evidence>
<dbReference type="Pfam" id="PF02441">
    <property type="entry name" value="Flavoprotein"/>
    <property type="match status" value="1"/>
</dbReference>
<proteinExistence type="inferred from homology"/>
<feature type="binding site" evidence="7">
    <location>
        <begin position="91"/>
        <end position="94"/>
    </location>
    <ligand>
        <name>FMN</name>
        <dbReference type="ChEBI" id="CHEBI:58210"/>
    </ligand>
</feature>
<evidence type="ECO:0000256" key="4">
    <source>
        <dbReference type="ARBA" id="ARBA00022679"/>
    </source>
</evidence>
<dbReference type="EC" id="2.5.1.129" evidence="7"/>
<accession>A0A809NF13</accession>
<comment type="function">
    <text evidence="7">Flavin prenyltransferase that catalyzes the synthesis of the prenylated FMN cofactor (prenyl-FMN) for 4-hydroxy-3-polyprenylbenzoic acid decarboxylase UbiD. The prenyltransferase is metal-independent and links a dimethylallyl moiety from dimethylallyl monophosphate (DMAP) to the flavin N5 and C6 atoms of FMN.</text>
</comment>
<feature type="binding site" evidence="7">
    <location>
        <position position="156"/>
    </location>
    <ligand>
        <name>dimethylallyl phosphate</name>
        <dbReference type="ChEBI" id="CHEBI:88052"/>
    </ligand>
</feature>
<comment type="catalytic activity">
    <reaction evidence="5 7">
        <text>dimethylallyl phosphate + FMNH2 = prenylated FMNH2 + phosphate</text>
        <dbReference type="Rhea" id="RHEA:37743"/>
        <dbReference type="ChEBI" id="CHEBI:43474"/>
        <dbReference type="ChEBI" id="CHEBI:57618"/>
        <dbReference type="ChEBI" id="CHEBI:87467"/>
        <dbReference type="ChEBI" id="CHEBI:88052"/>
        <dbReference type="EC" id="2.5.1.129"/>
    </reaction>
</comment>
<sequence length="193" mass="21266">MIELKRIIVGITGASGTIYAVNLLQHLHRLPDVEVHLVMSAWAKQNLSLETDMKQSELEALADYVYPVQNQGATIASGSFLTDAMVIVPASMKTIAGIAMGFDDNLIGRAADVTIKEQRQLIIVPRETPLSPIHLDNLAKLAHIGVQIIPPIPAFYQHPQTIQDLIEHHTMKLLDALHIKTETASRWNGASLR</sequence>
<evidence type="ECO:0000313" key="9">
    <source>
        <dbReference type="EMBL" id="BAI43078.1"/>
    </source>
</evidence>
<dbReference type="InterPro" id="IPR003382">
    <property type="entry name" value="Flavoprotein"/>
</dbReference>
<dbReference type="NCBIfam" id="NF004685">
    <property type="entry name" value="PRK06029.1"/>
    <property type="match status" value="1"/>
</dbReference>
<feature type="binding site" evidence="7">
    <location>
        <begin position="13"/>
        <end position="15"/>
    </location>
    <ligand>
        <name>FMN</name>
        <dbReference type="ChEBI" id="CHEBI:58210"/>
    </ligand>
</feature>
<feature type="binding site" evidence="7">
    <location>
        <position position="126"/>
    </location>
    <ligand>
        <name>FMN</name>
        <dbReference type="ChEBI" id="CHEBI:58210"/>
    </ligand>
</feature>
<reference evidence="9 10" key="1">
    <citation type="journal article" date="2009" name="J. Bacteriol.">
        <title>Complete genome sequence of the probiotic Lactobacillus rhamnosus ATCC 53103.</title>
        <authorList>
            <person name="Morita H."/>
            <person name="Toh H."/>
            <person name="Oshima K."/>
            <person name="Murakami M."/>
            <person name="Taylor T.D."/>
            <person name="Igimi S."/>
            <person name="Hattori M."/>
        </authorList>
    </citation>
    <scope>NUCLEOTIDE SEQUENCE [LARGE SCALE GENOMIC DNA]</scope>
    <source>
        <strain evidence="10">ATCC 53103 / LMG 18243 / GG [Tokyo]</strain>
    </source>
</reference>
<evidence type="ECO:0000256" key="2">
    <source>
        <dbReference type="ARBA" id="ARBA00022630"/>
    </source>
</evidence>
<dbReference type="FunFam" id="3.40.50.1950:FF:000001">
    <property type="entry name" value="Flavin prenyltransferase UbiX"/>
    <property type="match status" value="1"/>
</dbReference>
<dbReference type="PANTHER" id="PTHR43374">
    <property type="entry name" value="FLAVIN PRENYLTRANSFERASE"/>
    <property type="match status" value="1"/>
</dbReference>
<keyword evidence="2 7" id="KW-0285">Flavoprotein</keyword>
<keyword evidence="4 7" id="KW-0808">Transferase</keyword>
<evidence type="ECO:0000259" key="8">
    <source>
        <dbReference type="Pfam" id="PF02441"/>
    </source>
</evidence>
<dbReference type="Gene3D" id="3.40.50.1950">
    <property type="entry name" value="Flavin prenyltransferase-like"/>
    <property type="match status" value="1"/>
</dbReference>
<comment type="similarity">
    <text evidence="6 7">Belongs to the UbiX/PAD1 family.</text>
</comment>
<dbReference type="NCBIfam" id="TIGR00421">
    <property type="entry name" value="ubiX_pad"/>
    <property type="match status" value="1"/>
</dbReference>
<feature type="binding site" evidence="7">
    <location>
        <position position="40"/>
    </location>
    <ligand>
        <name>FMN</name>
        <dbReference type="ChEBI" id="CHEBI:58210"/>
    </ligand>
</feature>
<evidence type="ECO:0000256" key="5">
    <source>
        <dbReference type="ARBA" id="ARBA00050612"/>
    </source>
</evidence>
<feature type="binding site" evidence="7">
    <location>
        <position position="172"/>
    </location>
    <ligand>
        <name>dimethylallyl phosphate</name>
        <dbReference type="ChEBI" id="CHEBI:88052"/>
    </ligand>
</feature>
<dbReference type="InterPro" id="IPR004507">
    <property type="entry name" value="UbiX-like"/>
</dbReference>
<keyword evidence="1 7" id="KW-0637">Prenyltransferase</keyword>
<feature type="domain" description="Flavoprotein" evidence="8">
    <location>
        <begin position="5"/>
        <end position="170"/>
    </location>
</feature>
<evidence type="ECO:0000256" key="3">
    <source>
        <dbReference type="ARBA" id="ARBA00022643"/>
    </source>
</evidence>
<dbReference type="GO" id="GO:0106141">
    <property type="term" value="F:flavin prenyltransferase activity"/>
    <property type="evidence" value="ECO:0007669"/>
    <property type="project" value="UniProtKB-EC"/>
</dbReference>
<keyword evidence="3 7" id="KW-0288">FMN</keyword>
<dbReference type="SUPFAM" id="SSF52507">
    <property type="entry name" value="Homo-oligomeric flavin-containing Cys decarboxylases, HFCD"/>
    <property type="match status" value="1"/>
</dbReference>
<evidence type="ECO:0000313" key="10">
    <source>
        <dbReference type="Proteomes" id="UP000002067"/>
    </source>
</evidence>
<organism evidence="9 10">
    <name type="scientific">Lacticaseibacillus rhamnosus (strain ATCC 53103 / LMG 18243 / GG)</name>
    <name type="common">Lactobacillus rhamnosus</name>
    <dbReference type="NCBI Taxonomy" id="568703"/>
    <lineage>
        <taxon>Bacteria</taxon>
        <taxon>Bacillati</taxon>
        <taxon>Bacillota</taxon>
        <taxon>Bacilli</taxon>
        <taxon>Lactobacillales</taxon>
        <taxon>Lactobacillaceae</taxon>
        <taxon>Lacticaseibacillus</taxon>
    </lineage>
</organism>